<organism evidence="2">
    <name type="scientific">Florenciella parvula</name>
    <dbReference type="NCBI Taxonomy" id="236787"/>
    <lineage>
        <taxon>Eukaryota</taxon>
        <taxon>Sar</taxon>
        <taxon>Stramenopiles</taxon>
        <taxon>Ochrophyta</taxon>
        <taxon>Dictyochophyceae</taxon>
        <taxon>Florenciellales</taxon>
        <taxon>Florenciella</taxon>
    </lineage>
</organism>
<name>A0A7S2FGX0_9STRA</name>
<proteinExistence type="predicted"/>
<accession>A0A7S2FGX0</accession>
<dbReference type="EMBL" id="HBGT01005754">
    <property type="protein sequence ID" value="CAD9392174.1"/>
    <property type="molecule type" value="Transcribed_RNA"/>
</dbReference>
<dbReference type="AlphaFoldDB" id="A0A7S2FGX0"/>
<feature type="compositionally biased region" description="Basic residues" evidence="1">
    <location>
        <begin position="84"/>
        <end position="95"/>
    </location>
</feature>
<evidence type="ECO:0000256" key="1">
    <source>
        <dbReference type="SAM" id="MobiDB-lite"/>
    </source>
</evidence>
<reference evidence="2" key="1">
    <citation type="submission" date="2021-01" db="EMBL/GenBank/DDBJ databases">
        <authorList>
            <person name="Corre E."/>
            <person name="Pelletier E."/>
            <person name="Niang G."/>
            <person name="Scheremetjew M."/>
            <person name="Finn R."/>
            <person name="Kale V."/>
            <person name="Holt S."/>
            <person name="Cochrane G."/>
            <person name="Meng A."/>
            <person name="Brown T."/>
            <person name="Cohen L."/>
        </authorList>
    </citation>
    <scope>NUCLEOTIDE SEQUENCE</scope>
    <source>
        <strain evidence="2">RCC1693</strain>
    </source>
</reference>
<feature type="compositionally biased region" description="Basic and acidic residues" evidence="1">
    <location>
        <begin position="61"/>
        <end position="83"/>
    </location>
</feature>
<sequence>MRRKSTVESGRRKSVSVSEIGLGLGSSPEQRARRNSLNKYEPDESDQENVAGDEAAPLVVAHKERINKLDRGDVSKEAFERPKGPRNRRKSRRHSSVTADFESLAQLGVPKASSFGDTPNRQPPLPMLNEGQ</sequence>
<evidence type="ECO:0000313" key="2">
    <source>
        <dbReference type="EMBL" id="CAD9392174.1"/>
    </source>
</evidence>
<feature type="region of interest" description="Disordered" evidence="1">
    <location>
        <begin position="1"/>
        <end position="132"/>
    </location>
</feature>
<protein>
    <submittedName>
        <fullName evidence="2">Uncharacterized protein</fullName>
    </submittedName>
</protein>
<feature type="compositionally biased region" description="Basic and acidic residues" evidence="1">
    <location>
        <begin position="1"/>
        <end position="11"/>
    </location>
</feature>
<gene>
    <name evidence="2" type="ORF">FPAR1323_LOCUS3147</name>
</gene>